<keyword evidence="4" id="KW-1185">Reference proteome</keyword>
<dbReference type="OrthoDB" id="5654440at2"/>
<dbReference type="PANTHER" id="PTHR24186">
    <property type="entry name" value="PROTEIN PHOSPHATASE 1 REGULATORY SUBUNIT"/>
    <property type="match status" value="1"/>
</dbReference>
<name>A0A0W0Z256_LEGSP</name>
<dbReference type="RefSeq" id="WP_058483630.1">
    <property type="nucleotide sequence ID" value="NZ_CAAAII010000011.1"/>
</dbReference>
<dbReference type="InterPro" id="IPR036770">
    <property type="entry name" value="Ankyrin_rpt-contain_sf"/>
</dbReference>
<dbReference type="AlphaFoldDB" id="A0A0W0Z256"/>
<dbReference type="PANTHER" id="PTHR24186:SF46">
    <property type="entry name" value="PROTEIN ACCELERATED CELL DEATH 6-LIKE"/>
    <property type="match status" value="1"/>
</dbReference>
<organism evidence="3 4">
    <name type="scientific">Legionella spiritensis</name>
    <dbReference type="NCBI Taxonomy" id="452"/>
    <lineage>
        <taxon>Bacteria</taxon>
        <taxon>Pseudomonadati</taxon>
        <taxon>Pseudomonadota</taxon>
        <taxon>Gammaproteobacteria</taxon>
        <taxon>Legionellales</taxon>
        <taxon>Legionellaceae</taxon>
        <taxon>Legionella</taxon>
    </lineage>
</organism>
<evidence type="ECO:0000256" key="1">
    <source>
        <dbReference type="ARBA" id="ARBA00022737"/>
    </source>
</evidence>
<sequence>MSHNTNDHHYSDFFLRHIPSDLYKKLTEDQKKRLYPKLYLAVLQIPPGIVIEEEWQLRCLLGDMDINAINKKDGRGANPAHYAAWSGNPDALDWVDSNCKGLLEEIDYFGRNICHYAAWSSNPDAMAWFNKNYKELLGENDFFQNCISHYAAWSGNPRAMDWVKSNYNELLERKDLFNRNIGHYAAWSSNPDALEWVKDNCPDLLNEVDDDGEKNIAHYAAFSASVESLEWVKRNYPALIKKKDTRFRSIAHYAAKSGKSAPLDWVKIQYPNLLNQTDKLGCNIAILALVSGVPEQFSYAMRLIDSPQQLILPIDGELVFNMLVEAMKTNFSLTEVTLPENASELLRKDVQDYCERNQSLAKICQEFKILLQGHFQNNNNPHLIKDILYHIFQFRTSSYEIDEPIVKKVFEDMYKKLKHENRYWMTQREITDLVKSRLGELQRPYTFFKSINKTDEAETNLLESFLNEVCFYKYNSKEQFQKAIEVFFEKHKDQLLPDSNSMRLFEKIIGKAAGIGLNVMGAINEHYVQVTPGG</sequence>
<gene>
    <name evidence="3" type="ORF">Lspi_1700</name>
</gene>
<dbReference type="Proteomes" id="UP000054877">
    <property type="component" value="Unassembled WGS sequence"/>
</dbReference>
<proteinExistence type="predicted"/>
<dbReference type="EMBL" id="LNYX01000020">
    <property type="protein sequence ID" value="KTD63229.1"/>
    <property type="molecule type" value="Genomic_DNA"/>
</dbReference>
<keyword evidence="1" id="KW-0677">Repeat</keyword>
<dbReference type="Gene3D" id="1.25.40.20">
    <property type="entry name" value="Ankyrin repeat-containing domain"/>
    <property type="match status" value="2"/>
</dbReference>
<keyword evidence="2" id="KW-0040">ANK repeat</keyword>
<evidence type="ECO:0000256" key="2">
    <source>
        <dbReference type="ARBA" id="ARBA00023043"/>
    </source>
</evidence>
<evidence type="ECO:0000313" key="4">
    <source>
        <dbReference type="Proteomes" id="UP000054877"/>
    </source>
</evidence>
<comment type="caution">
    <text evidence="3">The sequence shown here is derived from an EMBL/GenBank/DDBJ whole genome shotgun (WGS) entry which is preliminary data.</text>
</comment>
<dbReference type="PATRIC" id="fig|452.5.peg.1872"/>
<evidence type="ECO:0000313" key="3">
    <source>
        <dbReference type="EMBL" id="KTD63229.1"/>
    </source>
</evidence>
<dbReference type="GO" id="GO:0005886">
    <property type="term" value="C:plasma membrane"/>
    <property type="evidence" value="ECO:0007669"/>
    <property type="project" value="TreeGrafter"/>
</dbReference>
<protein>
    <submittedName>
        <fullName evidence="3">Ankyrin repeats (3 copies)</fullName>
    </submittedName>
</protein>
<reference evidence="3 4" key="1">
    <citation type="submission" date="2015-11" db="EMBL/GenBank/DDBJ databases">
        <title>Genomic analysis of 38 Legionella species identifies large and diverse effector repertoires.</title>
        <authorList>
            <person name="Burstein D."/>
            <person name="Amaro F."/>
            <person name="Zusman T."/>
            <person name="Lifshitz Z."/>
            <person name="Cohen O."/>
            <person name="Gilbert J.A."/>
            <person name="Pupko T."/>
            <person name="Shuman H.A."/>
            <person name="Segal G."/>
        </authorList>
    </citation>
    <scope>NUCLEOTIDE SEQUENCE [LARGE SCALE GENOMIC DNA]</scope>
    <source>
        <strain evidence="3 4">Mt.St.Helens-9</strain>
    </source>
</reference>
<dbReference type="SUPFAM" id="SSF48403">
    <property type="entry name" value="Ankyrin repeat"/>
    <property type="match status" value="1"/>
</dbReference>
<accession>A0A0W0Z256</accession>
<dbReference type="STRING" id="452.Lspi_1700"/>